<protein>
    <submittedName>
        <fullName evidence="3">Uncharacterized protein</fullName>
    </submittedName>
</protein>
<organism evidence="3 4">
    <name type="scientific">Caenorhabditis nigoni</name>
    <dbReference type="NCBI Taxonomy" id="1611254"/>
    <lineage>
        <taxon>Eukaryota</taxon>
        <taxon>Metazoa</taxon>
        <taxon>Ecdysozoa</taxon>
        <taxon>Nematoda</taxon>
        <taxon>Chromadorea</taxon>
        <taxon>Rhabditida</taxon>
        <taxon>Rhabditina</taxon>
        <taxon>Rhabditomorpha</taxon>
        <taxon>Rhabditoidea</taxon>
        <taxon>Rhabditidae</taxon>
        <taxon>Peloderinae</taxon>
        <taxon>Caenorhabditis</taxon>
    </lineage>
</organism>
<sequence>MDRLPGSSLTPEERTRIMELQMHQKLAQIQQIREREARERQERLAREHIPHVDQNPNRHQLSTSPGPVPSINRHPANSLTPEERTRIMEIQMHQKLAQIQQIREREAREREIWEREARERQERLAREAVLMVTNIVECFR</sequence>
<keyword evidence="1" id="KW-0175">Coiled coil</keyword>
<accession>A0A2G5T6A8</accession>
<gene>
    <name evidence="3" type="primary">Cnig_chr_V.g16712</name>
    <name evidence="3" type="ORF">B9Z55_016712</name>
</gene>
<keyword evidence="4" id="KW-1185">Reference proteome</keyword>
<evidence type="ECO:0000256" key="2">
    <source>
        <dbReference type="SAM" id="MobiDB-lite"/>
    </source>
</evidence>
<evidence type="ECO:0000313" key="4">
    <source>
        <dbReference type="Proteomes" id="UP000230233"/>
    </source>
</evidence>
<feature type="coiled-coil region" evidence="1">
    <location>
        <begin position="96"/>
        <end position="123"/>
    </location>
</feature>
<dbReference type="AlphaFoldDB" id="A0A2G5T6A8"/>
<comment type="caution">
    <text evidence="3">The sequence shown here is derived from an EMBL/GenBank/DDBJ whole genome shotgun (WGS) entry which is preliminary data.</text>
</comment>
<feature type="compositionally biased region" description="Basic and acidic residues" evidence="2">
    <location>
        <begin position="32"/>
        <end position="51"/>
    </location>
</feature>
<dbReference type="Proteomes" id="UP000230233">
    <property type="component" value="Chromosome V"/>
</dbReference>
<evidence type="ECO:0000256" key="1">
    <source>
        <dbReference type="SAM" id="Coils"/>
    </source>
</evidence>
<reference evidence="4" key="1">
    <citation type="submission" date="2017-10" db="EMBL/GenBank/DDBJ databases">
        <title>Rapid genome shrinkage in a self-fertile nematode reveals novel sperm competition proteins.</title>
        <authorList>
            <person name="Yin D."/>
            <person name="Schwarz E.M."/>
            <person name="Thomas C.G."/>
            <person name="Felde R.L."/>
            <person name="Korf I.F."/>
            <person name="Cutter A.D."/>
            <person name="Schartner C.M."/>
            <person name="Ralston E.J."/>
            <person name="Meyer B.J."/>
            <person name="Haag E.S."/>
        </authorList>
    </citation>
    <scope>NUCLEOTIDE SEQUENCE [LARGE SCALE GENOMIC DNA]</scope>
    <source>
        <strain evidence="4">JU1422</strain>
    </source>
</reference>
<name>A0A2G5T6A8_9PELO</name>
<dbReference type="EMBL" id="PDUG01000005">
    <property type="protein sequence ID" value="PIC22772.1"/>
    <property type="molecule type" value="Genomic_DNA"/>
</dbReference>
<dbReference type="STRING" id="1611254.A0A2G5T6A8"/>
<feature type="compositionally biased region" description="Polar residues" evidence="2">
    <location>
        <begin position="54"/>
        <end position="65"/>
    </location>
</feature>
<proteinExistence type="predicted"/>
<evidence type="ECO:0000313" key="3">
    <source>
        <dbReference type="EMBL" id="PIC22772.1"/>
    </source>
</evidence>
<feature type="region of interest" description="Disordered" evidence="2">
    <location>
        <begin position="29"/>
        <end position="78"/>
    </location>
</feature>